<feature type="transmembrane region" description="Helical" evidence="11">
    <location>
        <begin position="182"/>
        <end position="201"/>
    </location>
</feature>
<evidence type="ECO:0000256" key="7">
    <source>
        <dbReference type="ARBA" id="ARBA00023054"/>
    </source>
</evidence>
<feature type="compositionally biased region" description="Basic and acidic residues" evidence="10">
    <location>
        <begin position="259"/>
        <end position="276"/>
    </location>
</feature>
<evidence type="ECO:0000256" key="3">
    <source>
        <dbReference type="ARBA" id="ARBA00022448"/>
    </source>
</evidence>
<feature type="region of interest" description="Disordered" evidence="10">
    <location>
        <begin position="252"/>
        <end position="276"/>
    </location>
</feature>
<evidence type="ECO:0000256" key="8">
    <source>
        <dbReference type="ARBA" id="ARBA00023136"/>
    </source>
</evidence>
<feature type="transmembrane region" description="Helical" evidence="11">
    <location>
        <begin position="221"/>
        <end position="247"/>
    </location>
</feature>
<evidence type="ECO:0000313" key="12">
    <source>
        <dbReference type="EMBL" id="QYS99661.1"/>
    </source>
</evidence>
<dbReference type="InterPro" id="IPR027538">
    <property type="entry name" value="Get1_fungi"/>
</dbReference>
<evidence type="ECO:0000256" key="4">
    <source>
        <dbReference type="ARBA" id="ARBA00022692"/>
    </source>
</evidence>
<gene>
    <name evidence="9 12" type="primary">GET1</name>
    <name evidence="12" type="ORF">H0G86_006781</name>
</gene>
<dbReference type="GO" id="GO:0043529">
    <property type="term" value="C:GET complex"/>
    <property type="evidence" value="ECO:0007669"/>
    <property type="project" value="InterPro"/>
</dbReference>
<dbReference type="FunFam" id="1.10.287.660:FF:000006">
    <property type="entry name" value="Protein GET1"/>
    <property type="match status" value="1"/>
</dbReference>
<evidence type="ECO:0000256" key="6">
    <source>
        <dbReference type="ARBA" id="ARBA00022989"/>
    </source>
</evidence>
<keyword evidence="3 9" id="KW-0813">Transport</keyword>
<dbReference type="Proteomes" id="UP000826661">
    <property type="component" value="Chromosome III"/>
</dbReference>
<organism evidence="12 13">
    <name type="scientific">Trichoderma simmonsii</name>
    <dbReference type="NCBI Taxonomy" id="1491479"/>
    <lineage>
        <taxon>Eukaryota</taxon>
        <taxon>Fungi</taxon>
        <taxon>Dikarya</taxon>
        <taxon>Ascomycota</taxon>
        <taxon>Pezizomycotina</taxon>
        <taxon>Sordariomycetes</taxon>
        <taxon>Hypocreomycetidae</taxon>
        <taxon>Hypocreales</taxon>
        <taxon>Hypocreaceae</taxon>
        <taxon>Trichoderma</taxon>
    </lineage>
</organism>
<dbReference type="EMBL" id="CP075866">
    <property type="protein sequence ID" value="QYS99661.1"/>
    <property type="molecule type" value="Genomic_DNA"/>
</dbReference>
<dbReference type="PANTHER" id="PTHR42650">
    <property type="entry name" value="TAIL-ANCHORED PROTEIN INSERTION RECEPTOR WRB"/>
    <property type="match status" value="1"/>
</dbReference>
<keyword evidence="6 9" id="KW-1133">Transmembrane helix</keyword>
<accession>A0A8G0PFQ9</accession>
<keyword evidence="4 9" id="KW-0812">Transmembrane</keyword>
<name>A0A8G0PFQ9_9HYPO</name>
<sequence length="276" mass="31456">MTYVVCLSVQLAKVKLQSHLFHHFTTSHKQSRASPLPQFERKRQAGNQHHLVHFSQSYFDAANMAHLMLIVFLVEATVSFINAVGAAKINDLLWTLINFLPVPTSKAAAEQRKVQADYLAVRREMNATSSQDEFAKWAKLRRKHDKLLEQLEASKKGLESARSRFDSTLTALRFLLTRAPQYIIPFWYATEPMFWLPHGWFPYYAEWIISFPRAPLGSVSIASWQLACAGIVTLLSDILTFIFKLVLGSKQPETPIKTPTEEKSKETSTTDEKKTS</sequence>
<proteinExistence type="inferred from homology"/>
<comment type="subcellular location">
    <subcellularLocation>
        <location evidence="1">Endoplasmic reticulum membrane</location>
        <topology evidence="1">Multi-pass membrane protein</topology>
    </subcellularLocation>
</comment>
<dbReference type="GO" id="GO:0071816">
    <property type="term" value="P:tail-anchored membrane protein insertion into ER membrane"/>
    <property type="evidence" value="ECO:0007669"/>
    <property type="project" value="InterPro"/>
</dbReference>
<keyword evidence="7" id="KW-0175">Coiled coil</keyword>
<dbReference type="Gene3D" id="1.10.287.660">
    <property type="entry name" value="Helix hairpin bin"/>
    <property type="match status" value="1"/>
</dbReference>
<keyword evidence="5 9" id="KW-0256">Endoplasmic reticulum</keyword>
<feature type="topological domain" description="Cytoplasmic" evidence="9">
    <location>
        <begin position="236"/>
        <end position="276"/>
    </location>
</feature>
<dbReference type="PANTHER" id="PTHR42650:SF1">
    <property type="entry name" value="GUIDED ENTRY OF TAIL-ANCHORED PROTEINS FACTOR 1"/>
    <property type="match status" value="1"/>
</dbReference>
<protein>
    <submittedName>
        <fullName evidence="12">Protein GET1</fullName>
    </submittedName>
</protein>
<dbReference type="InterPro" id="IPR029012">
    <property type="entry name" value="Helix_hairpin_bin_sf"/>
</dbReference>
<dbReference type="GO" id="GO:0043495">
    <property type="term" value="F:protein-membrane adaptor activity"/>
    <property type="evidence" value="ECO:0007669"/>
    <property type="project" value="TreeGrafter"/>
</dbReference>
<dbReference type="InterPro" id="IPR028945">
    <property type="entry name" value="Get1"/>
</dbReference>
<keyword evidence="8 9" id="KW-0472">Membrane</keyword>
<evidence type="ECO:0000313" key="13">
    <source>
        <dbReference type="Proteomes" id="UP000826661"/>
    </source>
</evidence>
<comment type="caution">
    <text evidence="9">Lacks conserved residue(s) required for the propagation of feature annotation.</text>
</comment>
<evidence type="ECO:0000256" key="10">
    <source>
        <dbReference type="SAM" id="MobiDB-lite"/>
    </source>
</evidence>
<evidence type="ECO:0000256" key="11">
    <source>
        <dbReference type="SAM" id="Phobius"/>
    </source>
</evidence>
<comment type="similarity">
    <text evidence="2 9">Belongs to the WRB/GET1 family.</text>
</comment>
<keyword evidence="13" id="KW-1185">Reference proteome</keyword>
<evidence type="ECO:0000256" key="5">
    <source>
        <dbReference type="ARBA" id="ARBA00022824"/>
    </source>
</evidence>
<reference evidence="12 13" key="1">
    <citation type="journal article" date="2021" name="BMC Genomics">
        <title>Telomere-to-telomere genome assembly of asparaginase-producing Trichoderma simmonsii.</title>
        <authorList>
            <person name="Chung D."/>
            <person name="Kwon Y.M."/>
            <person name="Yang Y."/>
        </authorList>
    </citation>
    <scope>NUCLEOTIDE SEQUENCE [LARGE SCALE GENOMIC DNA]</scope>
    <source>
        <strain evidence="12 13">GH-Sj1</strain>
    </source>
</reference>
<evidence type="ECO:0000256" key="2">
    <source>
        <dbReference type="ARBA" id="ARBA00010799"/>
    </source>
</evidence>
<dbReference type="AlphaFoldDB" id="A0A8G0PFQ9"/>
<feature type="transmembrane region" description="Helical" evidence="11">
    <location>
        <begin position="64"/>
        <end position="84"/>
    </location>
</feature>
<evidence type="ECO:0000256" key="1">
    <source>
        <dbReference type="ARBA" id="ARBA00004477"/>
    </source>
</evidence>
<feature type="topological domain" description="Lumenal" evidence="9">
    <location>
        <begin position="1"/>
        <end position="67"/>
    </location>
</feature>
<dbReference type="GO" id="GO:0005789">
    <property type="term" value="C:endoplasmic reticulum membrane"/>
    <property type="evidence" value="ECO:0007669"/>
    <property type="project" value="UniProtKB-SubCell"/>
</dbReference>
<evidence type="ECO:0000256" key="9">
    <source>
        <dbReference type="HAMAP-Rule" id="MF_03113"/>
    </source>
</evidence>
<dbReference type="HAMAP" id="MF_03113">
    <property type="entry name" value="Get1"/>
    <property type="match status" value="1"/>
</dbReference>
<dbReference type="Pfam" id="PF04420">
    <property type="entry name" value="CHD5"/>
    <property type="match status" value="1"/>
</dbReference>